<keyword evidence="1" id="KW-0808">Transferase</keyword>
<comment type="caution">
    <text evidence="1">The sequence shown here is derived from an EMBL/GenBank/DDBJ whole genome shotgun (WGS) entry which is preliminary data.</text>
</comment>
<dbReference type="EC" id="2.5.1.32" evidence="1"/>
<dbReference type="EMBL" id="JAATJB010000004">
    <property type="protein sequence ID" value="NJB97383.1"/>
    <property type="molecule type" value="Genomic_DNA"/>
</dbReference>
<dbReference type="GO" id="GO:0016740">
    <property type="term" value="F:transferase activity"/>
    <property type="evidence" value="ECO:0007669"/>
    <property type="project" value="UniProtKB-KW"/>
</dbReference>
<dbReference type="AlphaFoldDB" id="A0A7X6BCB8"/>
<evidence type="ECO:0000313" key="2">
    <source>
        <dbReference type="Proteomes" id="UP000531251"/>
    </source>
</evidence>
<dbReference type="RefSeq" id="WP_241218035.1">
    <property type="nucleotide sequence ID" value="NZ_BAAADY010000013.1"/>
</dbReference>
<reference evidence="1 2" key="1">
    <citation type="submission" date="2020-03" db="EMBL/GenBank/DDBJ databases">
        <title>Genomic Encyclopedia of Type Strains, Phase IV (KMG-IV): sequencing the most valuable type-strain genomes for metagenomic binning, comparative biology and taxonomic classification.</title>
        <authorList>
            <person name="Goeker M."/>
        </authorList>
    </citation>
    <scope>NUCLEOTIDE SEQUENCE [LARGE SCALE GENOMIC DNA]</scope>
    <source>
        <strain evidence="1 2">DSM 7225</strain>
    </source>
</reference>
<dbReference type="Proteomes" id="UP000531251">
    <property type="component" value="Unassembled WGS sequence"/>
</dbReference>
<evidence type="ECO:0000313" key="1">
    <source>
        <dbReference type="EMBL" id="NJB97383.1"/>
    </source>
</evidence>
<accession>A0A7X6BCB8</accession>
<dbReference type="Pfam" id="PF00494">
    <property type="entry name" value="SQS_PSY"/>
    <property type="match status" value="1"/>
</dbReference>
<dbReference type="InterPro" id="IPR002060">
    <property type="entry name" value="Squ/phyt_synthse"/>
</dbReference>
<name>A0A7X6BCB8_9SPHN</name>
<protein>
    <submittedName>
        <fullName evidence="1">Phytoene synthase</fullName>
        <ecNumber evidence="1">2.5.1.32</ecNumber>
    </submittedName>
</protein>
<organism evidence="1 2">
    <name type="scientific">Sphingomonas trueperi</name>
    <dbReference type="NCBI Taxonomy" id="53317"/>
    <lineage>
        <taxon>Bacteria</taxon>
        <taxon>Pseudomonadati</taxon>
        <taxon>Pseudomonadota</taxon>
        <taxon>Alphaproteobacteria</taxon>
        <taxon>Sphingomonadales</taxon>
        <taxon>Sphingomonadaceae</taxon>
        <taxon>Sphingomonas</taxon>
    </lineage>
</organism>
<gene>
    <name evidence="1" type="ORF">GGR89_001695</name>
</gene>
<sequence>MNASLNMPPEDPERVLILSYAPVTGRPALAALLALDEALAQLLRTTSQPAVGQLRLAWWREALAKLDTAPPPAEPVLRGLAAELLPRGVTGASLVPIVHGWEVLVEEEALDGLALARYGAGRGSLFVAAGTALGAAGDPLAQGGEGWALADLARHLGDGVEADAARSLAAPKLAEALGQRWSRNARALGAMAHRARMDLDLPVDAPLPIGAPKRVARLLWHRLSGR</sequence>
<proteinExistence type="predicted"/>
<keyword evidence="2" id="KW-1185">Reference proteome</keyword>